<keyword evidence="11" id="KW-1185">Reference proteome</keyword>
<dbReference type="SUPFAM" id="SSF52402">
    <property type="entry name" value="Adenine nucleotide alpha hydrolases-like"/>
    <property type="match status" value="1"/>
</dbReference>
<evidence type="ECO:0000313" key="10">
    <source>
        <dbReference type="EMBL" id="GEJ57811.1"/>
    </source>
</evidence>
<evidence type="ECO:0000256" key="6">
    <source>
        <dbReference type="ARBA" id="ARBA00025649"/>
    </source>
</evidence>
<dbReference type="PANTHER" id="PTHR21294:SF8">
    <property type="entry name" value="ELECTRON TRANSFER FLAVOPROTEIN SUBUNIT BETA"/>
    <property type="match status" value="1"/>
</dbReference>
<comment type="cofactor">
    <cofactor evidence="8">
        <name>AMP</name>
        <dbReference type="ChEBI" id="CHEBI:456215"/>
    </cofactor>
</comment>
<protein>
    <recommendedName>
        <fullName evidence="3">Electron transfer flavoprotein subunit beta</fullName>
    </recommendedName>
    <alternativeName>
        <fullName evidence="7">Electron transfer flavoprotein small subunit</fullName>
    </alternativeName>
</protein>
<dbReference type="InterPro" id="IPR014730">
    <property type="entry name" value="ETF_a/b_N"/>
</dbReference>
<comment type="caution">
    <text evidence="10">The sequence shown here is derived from an EMBL/GenBank/DDBJ whole genome shotgun (WGS) entry which is preliminary data.</text>
</comment>
<evidence type="ECO:0000259" key="9">
    <source>
        <dbReference type="SMART" id="SM00893"/>
    </source>
</evidence>
<dbReference type="PANTHER" id="PTHR21294">
    <property type="entry name" value="ELECTRON TRANSFER FLAVOPROTEIN BETA-SUBUNIT"/>
    <property type="match status" value="1"/>
</dbReference>
<evidence type="ECO:0000313" key="11">
    <source>
        <dbReference type="Proteomes" id="UP000503640"/>
    </source>
</evidence>
<dbReference type="Gene3D" id="3.40.50.620">
    <property type="entry name" value="HUPs"/>
    <property type="match status" value="1"/>
</dbReference>
<dbReference type="FunFam" id="3.40.50.620:FF:000011">
    <property type="entry name" value="Electron transfer flavoprotein subunit beta"/>
    <property type="match status" value="1"/>
</dbReference>
<reference evidence="11" key="1">
    <citation type="journal article" date="2020" name="Appl. Environ. Microbiol.">
        <title>Diazotrophic Anaeromyxobacter Isolates from Soils.</title>
        <authorList>
            <person name="Masuda Y."/>
            <person name="Yamanaka H."/>
            <person name="Xu Z.X."/>
            <person name="Shiratori Y."/>
            <person name="Aono T."/>
            <person name="Amachi S."/>
            <person name="Senoo K."/>
            <person name="Itoh H."/>
        </authorList>
    </citation>
    <scope>NUCLEOTIDE SEQUENCE [LARGE SCALE GENOMIC DNA]</scope>
    <source>
        <strain evidence="11">R267</strain>
    </source>
</reference>
<dbReference type="InterPro" id="IPR014729">
    <property type="entry name" value="Rossmann-like_a/b/a_fold"/>
</dbReference>
<dbReference type="Pfam" id="PF01012">
    <property type="entry name" value="ETF"/>
    <property type="match status" value="1"/>
</dbReference>
<dbReference type="GO" id="GO:0009055">
    <property type="term" value="F:electron transfer activity"/>
    <property type="evidence" value="ECO:0007669"/>
    <property type="project" value="InterPro"/>
</dbReference>
<proteinExistence type="inferred from homology"/>
<accession>A0A7I9VN54</accession>
<evidence type="ECO:0000256" key="3">
    <source>
        <dbReference type="ARBA" id="ARBA00016797"/>
    </source>
</evidence>
<dbReference type="InterPro" id="IPR033948">
    <property type="entry name" value="ETF_beta_N"/>
</dbReference>
<evidence type="ECO:0000256" key="7">
    <source>
        <dbReference type="ARBA" id="ARBA00042002"/>
    </source>
</evidence>
<keyword evidence="4" id="KW-0813">Transport</keyword>
<comment type="similarity">
    <text evidence="1">Belongs to the ETF beta-subunit/FixA family.</text>
</comment>
<dbReference type="RefSeq" id="WP_176065709.1">
    <property type="nucleotide sequence ID" value="NZ_BJTG01000005.1"/>
</dbReference>
<feature type="domain" description="Electron transfer flavoprotein alpha/beta-subunit N-terminal" evidence="9">
    <location>
        <begin position="25"/>
        <end position="229"/>
    </location>
</feature>
<gene>
    <name evidence="10" type="primary">etfB</name>
    <name evidence="10" type="ORF">AMYX_25520</name>
</gene>
<dbReference type="CDD" id="cd01714">
    <property type="entry name" value="ETF_beta"/>
    <property type="match status" value="1"/>
</dbReference>
<dbReference type="PROSITE" id="PS01065">
    <property type="entry name" value="ETF_BETA"/>
    <property type="match status" value="1"/>
</dbReference>
<dbReference type="Proteomes" id="UP000503640">
    <property type="component" value="Unassembled WGS sequence"/>
</dbReference>
<dbReference type="SMART" id="SM00893">
    <property type="entry name" value="ETF"/>
    <property type="match status" value="1"/>
</dbReference>
<dbReference type="GO" id="GO:0046395">
    <property type="term" value="P:carboxylic acid catabolic process"/>
    <property type="evidence" value="ECO:0007669"/>
    <property type="project" value="UniProtKB-ARBA"/>
</dbReference>
<comment type="function">
    <text evidence="6">The electron transfer flavoprotein serves as a specific electron acceptor for other dehydrogenases. It transfers the electrons to the main respiratory chain via ETF-ubiquinone oxidoreductase (ETF dehydrogenase).</text>
</comment>
<name>A0A7I9VN54_9BACT</name>
<comment type="subunit">
    <text evidence="2">Heterodimer of an alpha and a beta subunit.</text>
</comment>
<dbReference type="InterPro" id="IPR000049">
    <property type="entry name" value="ET-Flavoprotein_bsu_CS"/>
</dbReference>
<dbReference type="EMBL" id="BJTG01000005">
    <property type="protein sequence ID" value="GEJ57811.1"/>
    <property type="molecule type" value="Genomic_DNA"/>
</dbReference>
<evidence type="ECO:0000256" key="8">
    <source>
        <dbReference type="ARBA" id="ARBA00049933"/>
    </source>
</evidence>
<evidence type="ECO:0000256" key="4">
    <source>
        <dbReference type="ARBA" id="ARBA00022448"/>
    </source>
</evidence>
<sequence>MALKILVTAKRVEDPESKIRVRPDGAGIVTEGVNYKVNPFDEIAVEEALRLKEKHGGEVVVASIGGDKAMTEIRAALAMGAERGLLVRHDGPLDPVIVSAMLAKLVEREKPDLVILGKQSIDDDQNQTGQYLAERLGWPQATFASKHDSLESEAEQKKQPGLALAADGKALAVVREVDGGVETLEVVLPAVVTTDLRLNKPRFASLPGIMKAKKKEVKELPSAELGVDLAPKVVIRKLSEPPKRQGGVKVADVNELWAKLHDEAKVL</sequence>
<dbReference type="AlphaFoldDB" id="A0A7I9VN54"/>
<dbReference type="InterPro" id="IPR012255">
    <property type="entry name" value="ETF_b"/>
</dbReference>
<evidence type="ECO:0000256" key="1">
    <source>
        <dbReference type="ARBA" id="ARBA00007557"/>
    </source>
</evidence>
<dbReference type="PIRSF" id="PIRSF000090">
    <property type="entry name" value="Beta-ETF"/>
    <property type="match status" value="1"/>
</dbReference>
<evidence type="ECO:0000256" key="2">
    <source>
        <dbReference type="ARBA" id="ARBA00011355"/>
    </source>
</evidence>
<organism evidence="10 11">
    <name type="scientific">Anaeromyxobacter diazotrophicus</name>
    <dbReference type="NCBI Taxonomy" id="2590199"/>
    <lineage>
        <taxon>Bacteria</taxon>
        <taxon>Pseudomonadati</taxon>
        <taxon>Myxococcota</taxon>
        <taxon>Myxococcia</taxon>
        <taxon>Myxococcales</taxon>
        <taxon>Cystobacterineae</taxon>
        <taxon>Anaeromyxobacteraceae</taxon>
        <taxon>Anaeromyxobacter</taxon>
    </lineage>
</organism>
<evidence type="ECO:0000256" key="5">
    <source>
        <dbReference type="ARBA" id="ARBA00022982"/>
    </source>
</evidence>
<keyword evidence="5" id="KW-0249">Electron transport</keyword>